<reference evidence="1" key="1">
    <citation type="submission" date="2014-11" db="EMBL/GenBank/DDBJ databases">
        <authorList>
            <person name="Amaro Gonzalez C."/>
        </authorList>
    </citation>
    <scope>NUCLEOTIDE SEQUENCE</scope>
</reference>
<dbReference type="EMBL" id="GBXM01003530">
    <property type="protein sequence ID" value="JAI05048.1"/>
    <property type="molecule type" value="Transcribed_RNA"/>
</dbReference>
<protein>
    <submittedName>
        <fullName evidence="1">Uncharacterized protein</fullName>
    </submittedName>
</protein>
<name>A0A0E9XQM5_ANGAN</name>
<sequence length="100" mass="11135">MLTRLSVHFAGDLTQLTNLLSPFPDGKTAYSHYLHESIFSPEKDPEAVNWSSHQQGAVSRLYYAPYQDGYLQVPDSTVPTAGVHNKGNFSILCQLLLLII</sequence>
<accession>A0A0E9XQM5</accession>
<evidence type="ECO:0000313" key="1">
    <source>
        <dbReference type="EMBL" id="JAI05048.1"/>
    </source>
</evidence>
<organism evidence="1">
    <name type="scientific">Anguilla anguilla</name>
    <name type="common">European freshwater eel</name>
    <name type="synonym">Muraena anguilla</name>
    <dbReference type="NCBI Taxonomy" id="7936"/>
    <lineage>
        <taxon>Eukaryota</taxon>
        <taxon>Metazoa</taxon>
        <taxon>Chordata</taxon>
        <taxon>Craniata</taxon>
        <taxon>Vertebrata</taxon>
        <taxon>Euteleostomi</taxon>
        <taxon>Actinopterygii</taxon>
        <taxon>Neopterygii</taxon>
        <taxon>Teleostei</taxon>
        <taxon>Anguilliformes</taxon>
        <taxon>Anguillidae</taxon>
        <taxon>Anguilla</taxon>
    </lineage>
</organism>
<dbReference type="AlphaFoldDB" id="A0A0E9XQM5"/>
<reference evidence="1" key="2">
    <citation type="journal article" date="2015" name="Fish Shellfish Immunol.">
        <title>Early steps in the European eel (Anguilla anguilla)-Vibrio vulnificus interaction in the gills: Role of the RtxA13 toxin.</title>
        <authorList>
            <person name="Callol A."/>
            <person name="Pajuelo D."/>
            <person name="Ebbesson L."/>
            <person name="Teles M."/>
            <person name="MacKenzie S."/>
            <person name="Amaro C."/>
        </authorList>
    </citation>
    <scope>NUCLEOTIDE SEQUENCE</scope>
</reference>
<proteinExistence type="predicted"/>